<gene>
    <name evidence="4" type="ORF">CA2015_0339</name>
</gene>
<dbReference type="Gene3D" id="3.40.50.720">
    <property type="entry name" value="NAD(P)-binding Rossmann-like Domain"/>
    <property type="match status" value="1"/>
</dbReference>
<dbReference type="STRING" id="320787.CA2015_0339"/>
<keyword evidence="5" id="KW-1185">Reference proteome</keyword>
<organism evidence="4 5">
    <name type="scientific">Cyclobacterium amurskyense</name>
    <dbReference type="NCBI Taxonomy" id="320787"/>
    <lineage>
        <taxon>Bacteria</taxon>
        <taxon>Pseudomonadati</taxon>
        <taxon>Bacteroidota</taxon>
        <taxon>Cytophagia</taxon>
        <taxon>Cytophagales</taxon>
        <taxon>Cyclobacteriaceae</taxon>
        <taxon>Cyclobacterium</taxon>
    </lineage>
</organism>
<dbReference type="RefSeq" id="WP_053086630.1">
    <property type="nucleotide sequence ID" value="NZ_CP012040.1"/>
</dbReference>
<dbReference type="EMBL" id="CP012040">
    <property type="protein sequence ID" value="AKP49818.1"/>
    <property type="molecule type" value="Genomic_DNA"/>
</dbReference>
<dbReference type="PANTHER" id="PTHR43708:SF5">
    <property type="entry name" value="CONSERVED EXPRESSED OXIDOREDUCTASE (EUROFUNG)-RELATED"/>
    <property type="match status" value="1"/>
</dbReference>
<keyword evidence="2" id="KW-0560">Oxidoreductase</keyword>
<accession>A0A0H4PAM8</accession>
<dbReference type="PATRIC" id="fig|320787.5.peg.383"/>
<dbReference type="Pfam" id="PF01408">
    <property type="entry name" value="GFO_IDH_MocA"/>
    <property type="match status" value="1"/>
</dbReference>
<dbReference type="GO" id="GO:0016491">
    <property type="term" value="F:oxidoreductase activity"/>
    <property type="evidence" value="ECO:0007669"/>
    <property type="project" value="UniProtKB-KW"/>
</dbReference>
<name>A0A0H4PAM8_9BACT</name>
<dbReference type="InterPro" id="IPR036291">
    <property type="entry name" value="NAD(P)-bd_dom_sf"/>
</dbReference>
<protein>
    <submittedName>
        <fullName evidence="4">Putative dehydrogenase</fullName>
    </submittedName>
</protein>
<dbReference type="KEGG" id="camu:CA2015_0339"/>
<dbReference type="InterPro" id="IPR000683">
    <property type="entry name" value="Gfo/Idh/MocA-like_OxRdtase_N"/>
</dbReference>
<dbReference type="Proteomes" id="UP000036520">
    <property type="component" value="Chromosome"/>
</dbReference>
<dbReference type="SUPFAM" id="SSF51735">
    <property type="entry name" value="NAD(P)-binding Rossmann-fold domains"/>
    <property type="match status" value="1"/>
</dbReference>
<sequence>MVENKIVRRNFVKKLSFGGVGLSLLGQPLFSIAKNLPREDLKVGLVGLSVHSAAFSKILNDPNKKKDLFGCKMVALYHPPGNPDVDFTPEQLSSYQKDVEEMGVAMVDSMDQLIEMVDVVMIETNDGRPHMKEVLPALKAGKPVFVDKPVAEDLQGVVDIYKEAEKYGVPIFSSSALRYMESAQNINPSEVISAHTFSPAALEKSHTDLFWYGIHGIEYLFTVMGPGCVEVQQVQHSEAEDLVIGYWKDGRVGVFRGIREGKRDFGGTVFKEKEIVDLGSFTGYRSLVVKVVEFFLQNKAPVSAEETFEIYAFMEAAQESKNKGGKKISLDKVLKKALK</sequence>
<evidence type="ECO:0000256" key="1">
    <source>
        <dbReference type="ARBA" id="ARBA00010928"/>
    </source>
</evidence>
<reference evidence="4 5" key="1">
    <citation type="submission" date="2015-07" db="EMBL/GenBank/DDBJ databases">
        <authorList>
            <person name="Kim K.M."/>
        </authorList>
    </citation>
    <scope>NUCLEOTIDE SEQUENCE [LARGE SCALE GENOMIC DNA]</scope>
    <source>
        <strain evidence="4 5">KCTC 12363</strain>
    </source>
</reference>
<dbReference type="OrthoDB" id="1408251at2"/>
<feature type="domain" description="Gfo/Idh/MocA-like oxidoreductase N-terminal" evidence="3">
    <location>
        <begin position="42"/>
        <end position="171"/>
    </location>
</feature>
<evidence type="ECO:0000313" key="4">
    <source>
        <dbReference type="EMBL" id="AKP49818.1"/>
    </source>
</evidence>
<evidence type="ECO:0000313" key="5">
    <source>
        <dbReference type="Proteomes" id="UP000036520"/>
    </source>
</evidence>
<dbReference type="GO" id="GO:0000166">
    <property type="term" value="F:nucleotide binding"/>
    <property type="evidence" value="ECO:0007669"/>
    <property type="project" value="InterPro"/>
</dbReference>
<proteinExistence type="inferred from homology"/>
<evidence type="ECO:0000256" key="2">
    <source>
        <dbReference type="ARBA" id="ARBA00023002"/>
    </source>
</evidence>
<dbReference type="PANTHER" id="PTHR43708">
    <property type="entry name" value="CONSERVED EXPRESSED OXIDOREDUCTASE (EUROFUNG)"/>
    <property type="match status" value="1"/>
</dbReference>
<dbReference type="InterPro" id="IPR051317">
    <property type="entry name" value="Gfo/Idh/MocA_oxidoreduct"/>
</dbReference>
<evidence type="ECO:0000259" key="3">
    <source>
        <dbReference type="Pfam" id="PF01408"/>
    </source>
</evidence>
<dbReference type="AlphaFoldDB" id="A0A0H4PAM8"/>
<comment type="similarity">
    <text evidence="1">Belongs to the Gfo/Idh/MocA family.</text>
</comment>